<protein>
    <submittedName>
        <fullName evidence="1">Uncharacterized protein</fullName>
    </submittedName>
</protein>
<dbReference type="EMBL" id="MT631573">
    <property type="protein sequence ID" value="QNO54240.1"/>
    <property type="molecule type" value="Genomic_DNA"/>
</dbReference>
<sequence length="42" mass="4916">MFEKEIKGEEKRGYGSKKCYILGCDGHLHFRADVQMAKPVWE</sequence>
<proteinExistence type="predicted"/>
<dbReference type="AlphaFoldDB" id="A0A7G9Z1V6"/>
<organism evidence="1">
    <name type="scientific">Candidatus Methanophaga sp. ANME-1 ERB7</name>
    <dbReference type="NCBI Taxonomy" id="2759913"/>
    <lineage>
        <taxon>Archaea</taxon>
        <taxon>Methanobacteriati</taxon>
        <taxon>Methanobacteriota</taxon>
        <taxon>Stenosarchaea group</taxon>
        <taxon>Methanomicrobia</taxon>
        <taxon>Candidatus Methanophagales</taxon>
        <taxon>Candidatus Methanophagaceae</taxon>
        <taxon>Candidatus Methanophaga</taxon>
    </lineage>
</organism>
<gene>
    <name evidence="1" type="ORF">IIFEDBNN_00024</name>
</gene>
<evidence type="ECO:0000313" key="1">
    <source>
        <dbReference type="EMBL" id="QNO54240.1"/>
    </source>
</evidence>
<accession>A0A7G9Z1V6</accession>
<reference evidence="1" key="1">
    <citation type="submission" date="2020-06" db="EMBL/GenBank/DDBJ databases">
        <title>Unique genomic features of the anaerobic methanotrophic archaea.</title>
        <authorList>
            <person name="Chadwick G.L."/>
            <person name="Skennerton C.T."/>
            <person name="Laso-Perez R."/>
            <person name="Leu A.O."/>
            <person name="Speth D.R."/>
            <person name="Yu H."/>
            <person name="Morgan-Lang C."/>
            <person name="Hatzenpichler R."/>
            <person name="Goudeau D."/>
            <person name="Malmstrom R."/>
            <person name="Brazelton W.J."/>
            <person name="Woyke T."/>
            <person name="Hallam S.J."/>
            <person name="Tyson G.W."/>
            <person name="Wegener G."/>
            <person name="Boetius A."/>
            <person name="Orphan V."/>
        </authorList>
    </citation>
    <scope>NUCLEOTIDE SEQUENCE</scope>
</reference>
<name>A0A7G9Z1V6_9EURY</name>